<accession>A0ABR9MUL9</accession>
<dbReference type="PROSITE" id="PS00893">
    <property type="entry name" value="NUDIX_BOX"/>
    <property type="match status" value="1"/>
</dbReference>
<dbReference type="PANTHER" id="PTHR43046:SF2">
    <property type="entry name" value="8-OXO-DGTP DIPHOSPHATASE-RELATED"/>
    <property type="match status" value="1"/>
</dbReference>
<dbReference type="SUPFAM" id="SSF55811">
    <property type="entry name" value="Nudix"/>
    <property type="match status" value="1"/>
</dbReference>
<dbReference type="RefSeq" id="WP_192861656.1">
    <property type="nucleotide sequence ID" value="NZ_JADAQT010000057.1"/>
</dbReference>
<reference evidence="4 5" key="1">
    <citation type="submission" date="2020-10" db="EMBL/GenBank/DDBJ databases">
        <title>Myceligenerans pegani sp. nov., an endophytic actinomycete isolated from Peganum harmala L. in Xinjiang, China.</title>
        <authorList>
            <person name="Xin L."/>
        </authorList>
    </citation>
    <scope>NUCLEOTIDE SEQUENCE [LARGE SCALE GENOMIC DNA]</scope>
    <source>
        <strain evidence="4 5">TRM65318</strain>
    </source>
</reference>
<evidence type="ECO:0000256" key="1">
    <source>
        <dbReference type="ARBA" id="ARBA00001946"/>
    </source>
</evidence>
<gene>
    <name evidence="4" type="ORF">IHE71_05015</name>
</gene>
<name>A0ABR9MUL9_9MICO</name>
<evidence type="ECO:0000313" key="5">
    <source>
        <dbReference type="Proteomes" id="UP000625527"/>
    </source>
</evidence>
<comment type="cofactor">
    <cofactor evidence="1">
        <name>Mg(2+)</name>
        <dbReference type="ChEBI" id="CHEBI:18420"/>
    </cofactor>
</comment>
<dbReference type="InterPro" id="IPR015797">
    <property type="entry name" value="NUDIX_hydrolase-like_dom_sf"/>
</dbReference>
<dbReference type="EMBL" id="JADAQT010000057">
    <property type="protein sequence ID" value="MBE1875074.1"/>
    <property type="molecule type" value="Genomic_DNA"/>
</dbReference>
<sequence>MTASVTTLRIVAAVVVGADGRHLLVRKRGTTSFMQVGGKIEPGEDPMAALLREFEEEVGLVLDPARPVPLGKFGAPAANEPDHRVDAHAFVVRLAPGERPRAQAELEELRWIDPVAPMTPHPIAPLSFDLLAAWLDREAGGASSGTAREGTATT</sequence>
<dbReference type="Proteomes" id="UP000625527">
    <property type="component" value="Unassembled WGS sequence"/>
</dbReference>
<keyword evidence="2" id="KW-0378">Hydrolase</keyword>
<dbReference type="Gene3D" id="3.90.79.10">
    <property type="entry name" value="Nucleoside Triphosphate Pyrophosphohydrolase"/>
    <property type="match status" value="1"/>
</dbReference>
<dbReference type="Pfam" id="PF00293">
    <property type="entry name" value="NUDIX"/>
    <property type="match status" value="1"/>
</dbReference>
<evidence type="ECO:0000313" key="4">
    <source>
        <dbReference type="EMBL" id="MBE1875074.1"/>
    </source>
</evidence>
<keyword evidence="5" id="KW-1185">Reference proteome</keyword>
<feature type="domain" description="Nudix hydrolase" evidence="3">
    <location>
        <begin position="7"/>
        <end position="136"/>
    </location>
</feature>
<evidence type="ECO:0000256" key="2">
    <source>
        <dbReference type="ARBA" id="ARBA00022801"/>
    </source>
</evidence>
<dbReference type="CDD" id="cd04690">
    <property type="entry name" value="NUDIX_Hydrolase"/>
    <property type="match status" value="1"/>
</dbReference>
<dbReference type="InterPro" id="IPR000086">
    <property type="entry name" value="NUDIX_hydrolase_dom"/>
</dbReference>
<comment type="caution">
    <text evidence="4">The sequence shown here is derived from an EMBL/GenBank/DDBJ whole genome shotgun (WGS) entry which is preliminary data.</text>
</comment>
<protein>
    <submittedName>
        <fullName evidence="4">NUDIX domain-containing protein</fullName>
    </submittedName>
</protein>
<dbReference type="PANTHER" id="PTHR43046">
    <property type="entry name" value="GDP-MANNOSE MANNOSYL HYDROLASE"/>
    <property type="match status" value="1"/>
</dbReference>
<proteinExistence type="predicted"/>
<dbReference type="InterPro" id="IPR020084">
    <property type="entry name" value="NUDIX_hydrolase_CS"/>
</dbReference>
<organism evidence="4 5">
    <name type="scientific">Myceligenerans pegani</name>
    <dbReference type="NCBI Taxonomy" id="2776917"/>
    <lineage>
        <taxon>Bacteria</taxon>
        <taxon>Bacillati</taxon>
        <taxon>Actinomycetota</taxon>
        <taxon>Actinomycetes</taxon>
        <taxon>Micrococcales</taxon>
        <taxon>Promicromonosporaceae</taxon>
        <taxon>Myceligenerans</taxon>
    </lineage>
</organism>
<dbReference type="PROSITE" id="PS51462">
    <property type="entry name" value="NUDIX"/>
    <property type="match status" value="1"/>
</dbReference>
<evidence type="ECO:0000259" key="3">
    <source>
        <dbReference type="PROSITE" id="PS51462"/>
    </source>
</evidence>